<dbReference type="Pfam" id="PF11348">
    <property type="entry name" value="DUF3150"/>
    <property type="match status" value="1"/>
</dbReference>
<dbReference type="Proteomes" id="UP000009173">
    <property type="component" value="Chromosome"/>
</dbReference>
<dbReference type="AlphaFoldDB" id="A0A0H3AB34"/>
<dbReference type="EMBL" id="CP000527">
    <property type="protein sequence ID" value="ABM29624.1"/>
    <property type="molecule type" value="Genomic_DNA"/>
</dbReference>
<evidence type="ECO:0000313" key="2">
    <source>
        <dbReference type="Proteomes" id="UP000009173"/>
    </source>
</evidence>
<organism evidence="1 2">
    <name type="scientific">Nitratidesulfovibrio vulgaris (strain DP4)</name>
    <name type="common">Desulfovibrio vulgaris</name>
    <dbReference type="NCBI Taxonomy" id="391774"/>
    <lineage>
        <taxon>Bacteria</taxon>
        <taxon>Pseudomonadati</taxon>
        <taxon>Thermodesulfobacteriota</taxon>
        <taxon>Desulfovibrionia</taxon>
        <taxon>Desulfovibrionales</taxon>
        <taxon>Desulfovibrionaceae</taxon>
        <taxon>Nitratidesulfovibrio</taxon>
    </lineage>
</organism>
<dbReference type="HOGENOM" id="CLU_053103_0_0_7"/>
<evidence type="ECO:0000313" key="1">
    <source>
        <dbReference type="EMBL" id="ABM29624.1"/>
    </source>
</evidence>
<protein>
    <recommendedName>
        <fullName evidence="3">Cobalamine biosynthesis protein</fullName>
    </recommendedName>
</protein>
<reference evidence="2" key="1">
    <citation type="journal article" date="2009" name="Environ. Microbiol.">
        <title>Contribution of mobile genetic elements to Desulfovibrio vulgaris genome plasticity.</title>
        <authorList>
            <person name="Walker C.B."/>
            <person name="Stolyar S."/>
            <person name="Chivian D."/>
            <person name="Pinel N."/>
            <person name="Gabster J.A."/>
            <person name="Dehal P.S."/>
            <person name="He Z."/>
            <person name="Yang Z.K."/>
            <person name="Yen H.C."/>
            <person name="Zhou J."/>
            <person name="Wall J.D."/>
            <person name="Hazen T.C."/>
            <person name="Arkin A.P."/>
            <person name="Stahl D.A."/>
        </authorList>
    </citation>
    <scope>NUCLEOTIDE SEQUENCE [LARGE SCALE GENOMIC DNA]</scope>
    <source>
        <strain evidence="2">DP4</strain>
    </source>
</reference>
<dbReference type="InterPro" id="IPR021496">
    <property type="entry name" value="DUF3150"/>
</dbReference>
<proteinExistence type="predicted"/>
<dbReference type="RefSeq" id="WP_011792971.1">
    <property type="nucleotide sequence ID" value="NC_008751.1"/>
</dbReference>
<dbReference type="KEGG" id="dvl:Dvul_2612"/>
<sequence>MTTDITVLESLMAIHLDVNIWTARKKLSPADFGGAELPPEDLASLGSKRVCDPEDLKVFGTLKARAVSLLDRHGIRFLGGWAIPHDRAEEIGAELATIRDAFMEAKETFLARYDEAVQEWITRHTGWEQIIASSTVGADYVRSRMGFRWQVYRIMPPALPQSVEEGLCEEVVGLGSRLFGEVAKAATEAWHKCYAGKTEITRKALSPLRTIHQKLSGLTFVEPRVAPIADLLQVAFESLPKRGKIEGASLLMLQGVVALLRDTGALVEHGQKILEGASPQGLLAILGGPAAASDSVADDLAVEIDDVVDDLAPAPVFPGNPQPTLPSYGLW</sequence>
<evidence type="ECO:0008006" key="3">
    <source>
        <dbReference type="Google" id="ProtNLM"/>
    </source>
</evidence>
<accession>A0A0H3AB34</accession>
<gene>
    <name evidence="1" type="ordered locus">Dvul_2612</name>
</gene>
<name>A0A0H3AB34_NITV4</name>